<evidence type="ECO:0000313" key="1">
    <source>
        <dbReference type="EMBL" id="RXI01690.1"/>
    </source>
</evidence>
<reference evidence="1 2" key="1">
    <citation type="submission" date="2018-10" db="EMBL/GenBank/DDBJ databases">
        <title>A high-quality apple genome assembly.</title>
        <authorList>
            <person name="Hu J."/>
        </authorList>
    </citation>
    <scope>NUCLEOTIDE SEQUENCE [LARGE SCALE GENOMIC DNA]</scope>
    <source>
        <strain evidence="2">cv. HFTH1</strain>
        <tissue evidence="1">Young leaf</tissue>
    </source>
</reference>
<comment type="caution">
    <text evidence="1">The sequence shown here is derived from an EMBL/GenBank/DDBJ whole genome shotgun (WGS) entry which is preliminary data.</text>
</comment>
<sequence length="79" mass="9078">MAGNRQKKSCFSFFSMFKLGRPRNMMEDSYMSAERVWPSDEDRGKCVAKPGIDIIAAAYIDKRHKEFELETVKPDGKAE</sequence>
<gene>
    <name evidence="1" type="ORF">DVH24_015039</name>
</gene>
<evidence type="ECO:0000313" key="2">
    <source>
        <dbReference type="Proteomes" id="UP000290289"/>
    </source>
</evidence>
<proteinExistence type="predicted"/>
<dbReference type="EMBL" id="RDQH01000330">
    <property type="protein sequence ID" value="RXI01690.1"/>
    <property type="molecule type" value="Genomic_DNA"/>
</dbReference>
<accession>A0A498K0L2</accession>
<keyword evidence="2" id="KW-1185">Reference proteome</keyword>
<dbReference type="Proteomes" id="UP000290289">
    <property type="component" value="Chromosome 4"/>
</dbReference>
<organism evidence="1 2">
    <name type="scientific">Malus domestica</name>
    <name type="common">Apple</name>
    <name type="synonym">Pyrus malus</name>
    <dbReference type="NCBI Taxonomy" id="3750"/>
    <lineage>
        <taxon>Eukaryota</taxon>
        <taxon>Viridiplantae</taxon>
        <taxon>Streptophyta</taxon>
        <taxon>Embryophyta</taxon>
        <taxon>Tracheophyta</taxon>
        <taxon>Spermatophyta</taxon>
        <taxon>Magnoliopsida</taxon>
        <taxon>eudicotyledons</taxon>
        <taxon>Gunneridae</taxon>
        <taxon>Pentapetalae</taxon>
        <taxon>rosids</taxon>
        <taxon>fabids</taxon>
        <taxon>Rosales</taxon>
        <taxon>Rosaceae</taxon>
        <taxon>Amygdaloideae</taxon>
        <taxon>Maleae</taxon>
        <taxon>Malus</taxon>
    </lineage>
</organism>
<name>A0A498K0L2_MALDO</name>
<dbReference type="PANTHER" id="PTHR33511">
    <property type="entry name" value="OS06G0632400 PROTEIN"/>
    <property type="match status" value="1"/>
</dbReference>
<protein>
    <submittedName>
        <fullName evidence="1">Uncharacterized protein</fullName>
    </submittedName>
</protein>
<dbReference type="AlphaFoldDB" id="A0A498K0L2"/>